<reference evidence="2" key="2">
    <citation type="submission" date="2023-03" db="EMBL/GenBank/DDBJ databases">
        <authorList>
            <person name="Inwood S.N."/>
            <person name="Skelly J.G."/>
            <person name="Guhlin J."/>
            <person name="Harrop T.W.R."/>
            <person name="Goldson S.G."/>
            <person name="Dearden P.K."/>
        </authorList>
    </citation>
    <scope>NUCLEOTIDE SEQUENCE</scope>
    <source>
        <strain evidence="2">Irish</strain>
        <tissue evidence="2">Whole body</tissue>
    </source>
</reference>
<dbReference type="GO" id="GO:0005634">
    <property type="term" value="C:nucleus"/>
    <property type="evidence" value="ECO:0007669"/>
    <property type="project" value="TreeGrafter"/>
</dbReference>
<name>A0AA39EZT8_9HYME</name>
<keyword evidence="3" id="KW-1185">Reference proteome</keyword>
<gene>
    <name evidence="2" type="ORF">PV328_010016</name>
</gene>
<dbReference type="Proteomes" id="UP001168990">
    <property type="component" value="Unassembled WGS sequence"/>
</dbReference>
<dbReference type="EMBL" id="JAQQBS010001424">
    <property type="protein sequence ID" value="KAK0159090.1"/>
    <property type="molecule type" value="Genomic_DNA"/>
</dbReference>
<evidence type="ECO:0000313" key="3">
    <source>
        <dbReference type="Proteomes" id="UP001168990"/>
    </source>
</evidence>
<dbReference type="GO" id="GO:0007141">
    <property type="term" value="P:male meiosis I"/>
    <property type="evidence" value="ECO:0007669"/>
    <property type="project" value="TreeGrafter"/>
</dbReference>
<dbReference type="GO" id="GO:0007144">
    <property type="term" value="P:female meiosis I"/>
    <property type="evidence" value="ECO:0007669"/>
    <property type="project" value="TreeGrafter"/>
</dbReference>
<dbReference type="PANTHER" id="PTHR33861">
    <property type="entry name" value="PROTEIN CBG18333"/>
    <property type="match status" value="1"/>
</dbReference>
<dbReference type="Pfam" id="PF15189">
    <property type="entry name" value="MEIOC"/>
    <property type="match status" value="1"/>
</dbReference>
<protein>
    <submittedName>
        <fullName evidence="2">Uncharacterized protein</fullName>
    </submittedName>
</protein>
<evidence type="ECO:0000313" key="2">
    <source>
        <dbReference type="EMBL" id="KAK0159090.1"/>
    </source>
</evidence>
<comment type="caution">
    <text evidence="2">The sequence shown here is derived from an EMBL/GenBank/DDBJ whole genome shotgun (WGS) entry which is preliminary data.</text>
</comment>
<accession>A0AA39EZT8</accession>
<dbReference type="AlphaFoldDB" id="A0AA39EZT8"/>
<dbReference type="GO" id="GO:0048255">
    <property type="term" value="P:mRNA stabilization"/>
    <property type="evidence" value="ECO:0007669"/>
    <property type="project" value="TreeGrafter"/>
</dbReference>
<dbReference type="GO" id="GO:0005737">
    <property type="term" value="C:cytoplasm"/>
    <property type="evidence" value="ECO:0007669"/>
    <property type="project" value="TreeGrafter"/>
</dbReference>
<evidence type="ECO:0000256" key="1">
    <source>
        <dbReference type="SAM" id="MobiDB-lite"/>
    </source>
</evidence>
<proteinExistence type="predicted"/>
<dbReference type="InterPro" id="IPR027963">
    <property type="entry name" value="MEIOC"/>
</dbReference>
<feature type="region of interest" description="Disordered" evidence="1">
    <location>
        <begin position="127"/>
        <end position="149"/>
    </location>
</feature>
<dbReference type="PANTHER" id="PTHR33861:SF5">
    <property type="entry name" value="GAMMA-TUBULIN COMPLEX COMPONENT"/>
    <property type="match status" value="1"/>
</dbReference>
<sequence>MALSNVQNFTPIIGNNARDIVKVESGIDMYDAPRNNCISDNRRREYDPWTSYDLMGRNSTHKATFDDEESQDLNNSMVNDLVAKILDDEPIINEHVYVNHYNNGNAINSNDIEQYRMDETRNYQRHFTNESNNDDGGGGGIHRHLSGKSSNNLINVDQQQQQQQQIESFNDPCIGLDALYLNDCVVKNNNKPINCHYGGLSNSQRIESRQSAVNSNDTNHQQNYVSMVNDLLNTSSTTGYNNTGRHSTNWSDQLSTVDYNDDGYDNYQQLPNYQNLDLNFNTISLHDNELLNNIGGTTTTLPSNVHSTPVINIHDSYNSTINGQNCHRPGSAMTDFSGDSGFLSNSPLQHFSPADTSMQNCFTNNYQRNNYEEIHQNSGLNTAMNMTMHKDHVKYIQQQTHAQQQLPSSHNYKSDKQSDYIYNSLLNKYLTVNDYSMSNTNETCINNDHKTISMNSKIDDNMLKMLNPQFKNKENDQAYMQYRYARNFNGQCMDQTTRYNNLPMDHNYQRFTTNNSENLKSSHNHVSYQNRLKSIASNPNHSYGVDSFDIQNNIGFGSNSHLAQQIARTSMEKNVLDHLIMKQRHQQLHRMPVTPDVLLKARFLQNLAAAPAAAAASTSSGAVGFPSVMPVISALVPSLHSMSVLSGGFGPRNNVKSARRTGPSSVLHLRLEQTFEQFKQLEKERKKCEAGLAAHFPGKRVTSANNIPVPRLQGNPSRADRLIIDHLREHARVITLIAKMEHLRGTNMNERVHKAMEFWLESIKFVQECRKKEITHATKRQKENPHCSPIHDDKDILILANSIRDLTKSSRLARRAMFNAMQATLLFDIDIEKKIIETSSDVVILPPIQSDKSLNDDDAAAVGNCIIST</sequence>
<organism evidence="2 3">
    <name type="scientific">Microctonus aethiopoides</name>
    <dbReference type="NCBI Taxonomy" id="144406"/>
    <lineage>
        <taxon>Eukaryota</taxon>
        <taxon>Metazoa</taxon>
        <taxon>Ecdysozoa</taxon>
        <taxon>Arthropoda</taxon>
        <taxon>Hexapoda</taxon>
        <taxon>Insecta</taxon>
        <taxon>Pterygota</taxon>
        <taxon>Neoptera</taxon>
        <taxon>Endopterygota</taxon>
        <taxon>Hymenoptera</taxon>
        <taxon>Apocrita</taxon>
        <taxon>Ichneumonoidea</taxon>
        <taxon>Braconidae</taxon>
        <taxon>Euphorinae</taxon>
        <taxon>Microctonus</taxon>
    </lineage>
</organism>
<reference evidence="2" key="1">
    <citation type="journal article" date="2023" name="bioRxiv">
        <title>Scaffold-level genome assemblies of two parasitoid biocontrol wasps reveal the parthenogenesis mechanism and an associated novel virus.</title>
        <authorList>
            <person name="Inwood S."/>
            <person name="Skelly J."/>
            <person name="Guhlin J."/>
            <person name="Harrop T."/>
            <person name="Goldson S."/>
            <person name="Dearden P."/>
        </authorList>
    </citation>
    <scope>NUCLEOTIDE SEQUENCE</scope>
    <source>
        <strain evidence="2">Irish</strain>
        <tissue evidence="2">Whole body</tissue>
    </source>
</reference>